<sequence length="368" mass="43072">MSEDAKLKQDTQPQTKRVNRDRPPEEIQEIFRSDNLLVQTTQHWNDFLFPRAIQILSPKGPLSTIIGSRNDQFPLFFQALFEFVNSKQIRKPTYRFEFFWKTESAEDGTETKGLEVNCFLVLSVDPYQSLVQNKAPAAPKTEQPDQILHVDRKEEKTIAEGDKWAIKTKKFKAFLDCYLKDNAYPSFTECPVSDIQDMFEGFIKLATDRNMPELNVTCNHNDIPSFMRVYVPDQWAEELYSPYQKREEEEKREEMRDREERKKRRENRQVEVKQMVSDADGDWEVSVFQPVSHTRKGRSHTQPVENKEEQPPQEPTTQSKKGKKKGSQQQVHMSGAAKKAQARQAQLKNDEHKRAATMYDLLMDEMDD</sequence>
<evidence type="ECO:0000313" key="2">
    <source>
        <dbReference type="EMBL" id="KAK2956908.1"/>
    </source>
</evidence>
<feature type="region of interest" description="Disordered" evidence="1">
    <location>
        <begin position="245"/>
        <end position="276"/>
    </location>
</feature>
<gene>
    <name evidence="2" type="ORF">BLNAU_8185</name>
</gene>
<feature type="compositionally biased region" description="Basic and acidic residues" evidence="1">
    <location>
        <begin position="245"/>
        <end position="260"/>
    </location>
</feature>
<accession>A0ABQ9XZK2</accession>
<name>A0ABQ9XZK2_9EUKA</name>
<keyword evidence="3" id="KW-1185">Reference proteome</keyword>
<feature type="region of interest" description="Disordered" evidence="1">
    <location>
        <begin position="1"/>
        <end position="23"/>
    </location>
</feature>
<reference evidence="2 3" key="1">
    <citation type="journal article" date="2022" name="bioRxiv">
        <title>Genomics of Preaxostyla Flagellates Illuminates Evolutionary Transitions and the Path Towards Mitochondrial Loss.</title>
        <authorList>
            <person name="Novak L.V.F."/>
            <person name="Treitli S.C."/>
            <person name="Pyrih J."/>
            <person name="Halakuc P."/>
            <person name="Pipaliya S.V."/>
            <person name="Vacek V."/>
            <person name="Brzon O."/>
            <person name="Soukal P."/>
            <person name="Eme L."/>
            <person name="Dacks J.B."/>
            <person name="Karnkowska A."/>
            <person name="Elias M."/>
            <person name="Hampl V."/>
        </authorList>
    </citation>
    <scope>NUCLEOTIDE SEQUENCE [LARGE SCALE GENOMIC DNA]</scope>
    <source>
        <strain evidence="2">NAU3</strain>
        <tissue evidence="2">Gut</tissue>
    </source>
</reference>
<proteinExistence type="predicted"/>
<evidence type="ECO:0000256" key="1">
    <source>
        <dbReference type="SAM" id="MobiDB-lite"/>
    </source>
</evidence>
<dbReference type="EMBL" id="JARBJD010000051">
    <property type="protein sequence ID" value="KAK2956908.1"/>
    <property type="molecule type" value="Genomic_DNA"/>
</dbReference>
<dbReference type="Proteomes" id="UP001281761">
    <property type="component" value="Unassembled WGS sequence"/>
</dbReference>
<organism evidence="2 3">
    <name type="scientific">Blattamonas nauphoetae</name>
    <dbReference type="NCBI Taxonomy" id="2049346"/>
    <lineage>
        <taxon>Eukaryota</taxon>
        <taxon>Metamonada</taxon>
        <taxon>Preaxostyla</taxon>
        <taxon>Oxymonadida</taxon>
        <taxon>Blattamonas</taxon>
    </lineage>
</organism>
<protein>
    <submittedName>
        <fullName evidence="2">Uncharacterized protein</fullName>
    </submittedName>
</protein>
<evidence type="ECO:0000313" key="3">
    <source>
        <dbReference type="Proteomes" id="UP001281761"/>
    </source>
</evidence>
<feature type="compositionally biased region" description="Low complexity" evidence="1">
    <location>
        <begin position="336"/>
        <end position="347"/>
    </location>
</feature>
<feature type="region of interest" description="Disordered" evidence="1">
    <location>
        <begin position="290"/>
        <end position="353"/>
    </location>
</feature>
<comment type="caution">
    <text evidence="2">The sequence shown here is derived from an EMBL/GenBank/DDBJ whole genome shotgun (WGS) entry which is preliminary data.</text>
</comment>